<dbReference type="PANTHER" id="PTHR13032">
    <property type="entry name" value="MITOCHONDRIAL IMPORT INNER MEMBRANE TRANSLOCASE SUBUNIT TIM21"/>
    <property type="match status" value="1"/>
</dbReference>
<evidence type="ECO:0000256" key="1">
    <source>
        <dbReference type="ARBA" id="ARBA00004304"/>
    </source>
</evidence>
<protein>
    <recommendedName>
        <fullName evidence="8">Mitochondrial import inner membrane translocase subunit Tim21</fullName>
    </recommendedName>
</protein>
<evidence type="ECO:0000256" key="6">
    <source>
        <dbReference type="ARBA" id="ARBA00023128"/>
    </source>
</evidence>
<comment type="subunit">
    <text evidence="8">Component of the TIM23 complex.</text>
</comment>
<dbReference type="InterPro" id="IPR013261">
    <property type="entry name" value="Tim21"/>
</dbReference>
<comment type="similarity">
    <text evidence="2 8">Belongs to the TIM21 family.</text>
</comment>
<dbReference type="Pfam" id="PF08294">
    <property type="entry name" value="TIM21"/>
    <property type="match status" value="1"/>
</dbReference>
<sequence>MHHIKRTRFSTKSRWSSVMKSCNGLCEYMPRKCVSDVGVAGFSSTATERIAVNDFAKRVRVRIGSPVTGYGQESRNRAARQQFPNRIWTDEDGIEHVEVNFYVRGPHGTGRVYT</sequence>
<keyword evidence="3" id="KW-0812">Transmembrane</keyword>
<evidence type="ECO:0000256" key="2">
    <source>
        <dbReference type="ARBA" id="ARBA00010867"/>
    </source>
</evidence>
<keyword evidence="8" id="KW-0811">Translocation</keyword>
<dbReference type="EMBL" id="CM018052">
    <property type="protein sequence ID" value="KAA8515872.1"/>
    <property type="molecule type" value="Genomic_DNA"/>
</dbReference>
<gene>
    <name evidence="9" type="ORF">F0562_019051</name>
</gene>
<evidence type="ECO:0000313" key="9">
    <source>
        <dbReference type="EMBL" id="KAA8515872.1"/>
    </source>
</evidence>
<dbReference type="AlphaFoldDB" id="A0A5J4ZDU4"/>
<dbReference type="Proteomes" id="UP000325577">
    <property type="component" value="Linkage Group LG9"/>
</dbReference>
<dbReference type="GO" id="GO:0030150">
    <property type="term" value="P:protein import into mitochondrial matrix"/>
    <property type="evidence" value="ECO:0007669"/>
    <property type="project" value="UniProtKB-UniRule"/>
</dbReference>
<accession>A0A5J4ZDU4</accession>
<keyword evidence="8" id="KW-0999">Mitochondrion inner membrane</keyword>
<evidence type="ECO:0000256" key="5">
    <source>
        <dbReference type="ARBA" id="ARBA00022989"/>
    </source>
</evidence>
<evidence type="ECO:0000256" key="7">
    <source>
        <dbReference type="ARBA" id="ARBA00023136"/>
    </source>
</evidence>
<keyword evidence="7" id="KW-0472">Membrane</keyword>
<keyword evidence="8" id="KW-0813">Transport</keyword>
<name>A0A5J4ZDU4_9ASTE</name>
<evidence type="ECO:0000313" key="10">
    <source>
        <dbReference type="Proteomes" id="UP000325577"/>
    </source>
</evidence>
<keyword evidence="5" id="KW-1133">Transmembrane helix</keyword>
<keyword evidence="8" id="KW-0653">Protein transport</keyword>
<dbReference type="OrthoDB" id="436405at2759"/>
<organism evidence="9 10">
    <name type="scientific">Nyssa sinensis</name>
    <dbReference type="NCBI Taxonomy" id="561372"/>
    <lineage>
        <taxon>Eukaryota</taxon>
        <taxon>Viridiplantae</taxon>
        <taxon>Streptophyta</taxon>
        <taxon>Embryophyta</taxon>
        <taxon>Tracheophyta</taxon>
        <taxon>Spermatophyta</taxon>
        <taxon>Magnoliopsida</taxon>
        <taxon>eudicotyledons</taxon>
        <taxon>Gunneridae</taxon>
        <taxon>Pentapetalae</taxon>
        <taxon>asterids</taxon>
        <taxon>Cornales</taxon>
        <taxon>Nyssaceae</taxon>
        <taxon>Nyssa</taxon>
    </lineage>
</organism>
<evidence type="ECO:0000256" key="4">
    <source>
        <dbReference type="ARBA" id="ARBA00022946"/>
    </source>
</evidence>
<proteinExistence type="inferred from homology"/>
<keyword evidence="10" id="KW-1185">Reference proteome</keyword>
<comment type="subcellular location">
    <subcellularLocation>
        <location evidence="8">Mitochondrion inner membrane</location>
        <topology evidence="8">Single-pass membrane protein</topology>
    </subcellularLocation>
    <subcellularLocation>
        <location evidence="1">Mitochondrion membrane</location>
        <topology evidence="1">Single-pass membrane protein</topology>
    </subcellularLocation>
</comment>
<comment type="function">
    <text evidence="8">Essential component of the TIM23 complex, a complex that mediates the translocation of transit peptide-containing proteins across the mitochondrial inner membrane.</text>
</comment>
<dbReference type="PANTHER" id="PTHR13032:SF6">
    <property type="entry name" value="MITOCHONDRIAL IMPORT INNER MEMBRANE TRANSLOCASE SUBUNIT TIM21"/>
    <property type="match status" value="1"/>
</dbReference>
<dbReference type="InterPro" id="IPR038552">
    <property type="entry name" value="Tim21_IMS_sf"/>
</dbReference>
<dbReference type="GO" id="GO:0005744">
    <property type="term" value="C:TIM23 mitochondrial import inner membrane translocase complex"/>
    <property type="evidence" value="ECO:0007669"/>
    <property type="project" value="UniProtKB-UniRule"/>
</dbReference>
<evidence type="ECO:0000256" key="8">
    <source>
        <dbReference type="RuleBase" id="RU367142"/>
    </source>
</evidence>
<evidence type="ECO:0000256" key="3">
    <source>
        <dbReference type="ARBA" id="ARBA00022692"/>
    </source>
</evidence>
<reference evidence="9 10" key="1">
    <citation type="submission" date="2019-09" db="EMBL/GenBank/DDBJ databases">
        <title>A chromosome-level genome assembly of the Chinese tupelo Nyssa sinensis.</title>
        <authorList>
            <person name="Yang X."/>
            <person name="Kang M."/>
            <person name="Yang Y."/>
            <person name="Xiong H."/>
            <person name="Wang M."/>
            <person name="Zhang Z."/>
            <person name="Wang Z."/>
            <person name="Wu H."/>
            <person name="Ma T."/>
            <person name="Liu J."/>
            <person name="Xi Z."/>
        </authorList>
    </citation>
    <scope>NUCLEOTIDE SEQUENCE [LARGE SCALE GENOMIC DNA]</scope>
    <source>
        <strain evidence="9">J267</strain>
        <tissue evidence="9">Leaf</tissue>
    </source>
</reference>
<keyword evidence="6 8" id="KW-0496">Mitochondrion</keyword>
<keyword evidence="4" id="KW-0809">Transit peptide</keyword>
<dbReference type="Gene3D" id="3.10.450.320">
    <property type="entry name" value="Mitochondrial import inner membrane translocase subunit Tim21"/>
    <property type="match status" value="1"/>
</dbReference>